<dbReference type="EMBL" id="MVHH01000020">
    <property type="protein sequence ID" value="OQZ96893.1"/>
    <property type="molecule type" value="Genomic_DNA"/>
</dbReference>
<reference evidence="5" key="2">
    <citation type="submission" date="2015-04" db="EMBL/GenBank/DDBJ databases">
        <title>Genome sequence of Mycobacterium arupense strain GUC1.</title>
        <authorList>
            <person name="Greninger A.L."/>
            <person name="Cunningham G."/>
            <person name="Chiu C.Y."/>
            <person name="Miller S."/>
        </authorList>
    </citation>
    <scope>NUCLEOTIDE SEQUENCE</scope>
    <source>
        <strain evidence="5">GUC1</strain>
    </source>
</reference>
<dbReference type="InterPro" id="IPR036291">
    <property type="entry name" value="NAD(P)-bd_dom_sf"/>
</dbReference>
<dbReference type="SUPFAM" id="SSF51735">
    <property type="entry name" value="NAD(P)-binding Rossmann-fold domains"/>
    <property type="match status" value="1"/>
</dbReference>
<evidence type="ECO:0000259" key="3">
    <source>
        <dbReference type="Pfam" id="PF01113"/>
    </source>
</evidence>
<dbReference type="InterPro" id="IPR000846">
    <property type="entry name" value="DapB_N"/>
</dbReference>
<evidence type="ECO:0000259" key="4">
    <source>
        <dbReference type="Pfam" id="PF19328"/>
    </source>
</evidence>
<evidence type="ECO:0000256" key="2">
    <source>
        <dbReference type="ARBA" id="ARBA00023002"/>
    </source>
</evidence>
<evidence type="ECO:0000313" key="6">
    <source>
        <dbReference type="EMBL" id="OQZ96893.1"/>
    </source>
</evidence>
<dbReference type="PATRIC" id="fig|342002.3.peg.150"/>
<keyword evidence="2" id="KW-0560">Oxidoreductase</keyword>
<dbReference type="Proteomes" id="UP000034416">
    <property type="component" value="Unassembled WGS sequence"/>
</dbReference>
<dbReference type="AlphaFoldDB" id="A0A0F5N0T2"/>
<keyword evidence="8" id="KW-1185">Reference proteome</keyword>
<dbReference type="CDD" id="cd24146">
    <property type="entry name" value="nat-AmDH_N_like"/>
    <property type="match status" value="1"/>
</dbReference>
<gene>
    <name evidence="6" type="ORF">BST15_11520</name>
    <name evidence="5" type="ORF">WR43_07710</name>
</gene>
<dbReference type="GO" id="GO:0008839">
    <property type="term" value="F:4-hydroxy-tetrahydrodipicolinate reductase"/>
    <property type="evidence" value="ECO:0007669"/>
    <property type="project" value="InterPro"/>
</dbReference>
<dbReference type="STRING" id="342002.BST15_11520"/>
<feature type="domain" description="2,4-diaminopentanoate dehydrogenase C-terminal" evidence="4">
    <location>
        <begin position="139"/>
        <end position="340"/>
    </location>
</feature>
<dbReference type="Proteomes" id="UP000192327">
    <property type="component" value="Unassembled WGS sequence"/>
</dbReference>
<reference evidence="7" key="1">
    <citation type="submission" date="2015-04" db="EMBL/GenBank/DDBJ databases">
        <title>Genome sequence of Mycobacterium arupense GUC1.</title>
        <authorList>
            <person name="Greninger A.L."/>
            <person name="Cunningham G."/>
            <person name="Chiu C.Y."/>
            <person name="Miller S."/>
        </authorList>
    </citation>
    <scope>NUCLEOTIDE SEQUENCE [LARGE SCALE GENOMIC DNA]</scope>
    <source>
        <strain evidence="7">GUC1</strain>
    </source>
</reference>
<evidence type="ECO:0000313" key="8">
    <source>
        <dbReference type="Proteomes" id="UP000192327"/>
    </source>
</evidence>
<evidence type="ECO:0000313" key="5">
    <source>
        <dbReference type="EMBL" id="KKB99862.1"/>
    </source>
</evidence>
<feature type="domain" description="Dihydrodipicolinate reductase N-terminal" evidence="3">
    <location>
        <begin position="9"/>
        <end position="73"/>
    </location>
</feature>
<name>A0A0F5N0T2_9MYCO</name>
<dbReference type="GO" id="GO:0009089">
    <property type="term" value="P:lysine biosynthetic process via diaminopimelate"/>
    <property type="evidence" value="ECO:0007669"/>
    <property type="project" value="InterPro"/>
</dbReference>
<comment type="caution">
    <text evidence="5">The sequence shown here is derived from an EMBL/GenBank/DDBJ whole genome shotgun (WGS) entry which is preliminary data.</text>
</comment>
<dbReference type="InterPro" id="IPR045760">
    <property type="entry name" value="DAP_DH_C"/>
</dbReference>
<dbReference type="Gene3D" id="3.40.50.720">
    <property type="entry name" value="NAD(P)-binding Rossmann-like Domain"/>
    <property type="match status" value="1"/>
</dbReference>
<sequence>MSLRVIQWATGGVGVAAIKGVLEHPDLELVGCWVHSKAKSGKDVGEIIGTEPIGVTATDSVEEILALDADAVIYAPLLPNPDEVATLLRAGKNVVTPVGWFYPTEKEAAPLEAAAREGNVTLHGAGIGPGAATELFPLLLSVMSTGVTFIRGEEYSDLRTYDAPDVLRYVMGFGGTPDQALSGPMQKLLDGGFRQSVRLCVDRLGFAADENIRSSQEVAVATAPIESPIGTIEPGQVAGRRFHWEATVGDEVVARVTVNWYMGEENLDPAWTFGPAGERYEMEVRGNPDTFVTVKGWQPETVEAGLISNPGIVATAAHCVNAIPATCAAAPGIAGFFDLPPLTGRAAPHLAR</sequence>
<keyword evidence="1" id="KW-0521">NADP</keyword>
<dbReference type="EMBL" id="LASW01000023">
    <property type="protein sequence ID" value="KKB99862.1"/>
    <property type="molecule type" value="Genomic_DNA"/>
</dbReference>
<dbReference type="Pfam" id="PF19328">
    <property type="entry name" value="DAP_DH_C"/>
    <property type="match status" value="1"/>
</dbReference>
<proteinExistence type="predicted"/>
<evidence type="ECO:0000313" key="7">
    <source>
        <dbReference type="Proteomes" id="UP000034416"/>
    </source>
</evidence>
<dbReference type="RefSeq" id="WP_046188992.1">
    <property type="nucleotide sequence ID" value="NZ_JACKUJ010000046.1"/>
</dbReference>
<reference evidence="6 8" key="3">
    <citation type="submission" date="2016-12" db="EMBL/GenBank/DDBJ databases">
        <title>The new phylogeny of genus Mycobacterium.</title>
        <authorList>
            <person name="Tortoli E."/>
            <person name="Trovato A."/>
            <person name="Cirillo D.M."/>
        </authorList>
    </citation>
    <scope>NUCLEOTIDE SEQUENCE [LARGE SCALE GENOMIC DNA]</scope>
    <source>
        <strain evidence="6 8">DSM 44942</strain>
    </source>
</reference>
<evidence type="ECO:0000256" key="1">
    <source>
        <dbReference type="ARBA" id="ARBA00022857"/>
    </source>
</evidence>
<dbReference type="Pfam" id="PF01113">
    <property type="entry name" value="DapB_N"/>
    <property type="match status" value="1"/>
</dbReference>
<dbReference type="OrthoDB" id="4759936at2"/>
<organism evidence="5 7">
    <name type="scientific">Mycolicibacter arupensis</name>
    <dbReference type="NCBI Taxonomy" id="342002"/>
    <lineage>
        <taxon>Bacteria</taxon>
        <taxon>Bacillati</taxon>
        <taxon>Actinomycetota</taxon>
        <taxon>Actinomycetes</taxon>
        <taxon>Mycobacteriales</taxon>
        <taxon>Mycobacteriaceae</taxon>
        <taxon>Mycolicibacter</taxon>
    </lineage>
</organism>
<protein>
    <submittedName>
        <fullName evidence="5">Dihydrodipicolinate reductase</fullName>
    </submittedName>
</protein>
<accession>A0A0F5N0T2</accession>